<evidence type="ECO:0000313" key="2">
    <source>
        <dbReference type="EMBL" id="EFV14114.2"/>
    </source>
</evidence>
<dbReference type="PANTHER" id="PTHR43130:SF2">
    <property type="entry name" value="DJ-1_PFPI DOMAIN-CONTAINING PROTEIN"/>
    <property type="match status" value="1"/>
</dbReference>
<accession>E5XNK2</accession>
<dbReference type="PANTHER" id="PTHR43130">
    <property type="entry name" value="ARAC-FAMILY TRANSCRIPTIONAL REGULATOR"/>
    <property type="match status" value="1"/>
</dbReference>
<keyword evidence="3" id="KW-1185">Reference proteome</keyword>
<organism evidence="2 3">
    <name type="scientific">Segniliparus rugosus (strain ATCC BAA-974 / DSM 45345 / CCUG 50838 / CIP 108380 / JCM 13579 / CDC 945)</name>
    <dbReference type="NCBI Taxonomy" id="679197"/>
    <lineage>
        <taxon>Bacteria</taxon>
        <taxon>Bacillati</taxon>
        <taxon>Actinomycetota</taxon>
        <taxon>Actinomycetes</taxon>
        <taxon>Mycobacteriales</taxon>
        <taxon>Segniliparaceae</taxon>
        <taxon>Segniliparus</taxon>
    </lineage>
</organism>
<comment type="caution">
    <text evidence="2">The sequence shown here is derived from an EMBL/GenBank/DDBJ whole genome shotgun (WGS) entry which is preliminary data.</text>
</comment>
<dbReference type="EMBL" id="ACZI02000003">
    <property type="protein sequence ID" value="EFV14114.2"/>
    <property type="molecule type" value="Genomic_DNA"/>
</dbReference>
<dbReference type="SUPFAM" id="SSF52317">
    <property type="entry name" value="Class I glutamine amidotransferase-like"/>
    <property type="match status" value="1"/>
</dbReference>
<dbReference type="eggNOG" id="COG0693">
    <property type="taxonomic scope" value="Bacteria"/>
</dbReference>
<evidence type="ECO:0000313" key="3">
    <source>
        <dbReference type="Proteomes" id="UP000004816"/>
    </source>
</evidence>
<dbReference type="Gene3D" id="3.40.50.880">
    <property type="match status" value="1"/>
</dbReference>
<dbReference type="OrthoDB" id="4265717at2"/>
<proteinExistence type="predicted"/>
<protein>
    <recommendedName>
        <fullName evidence="1">DJ-1/PfpI domain-containing protein</fullName>
    </recommendedName>
</protein>
<dbReference type="STRING" id="679197.HMPREF9336_01031"/>
<dbReference type="InterPro" id="IPR052158">
    <property type="entry name" value="INH-QAR"/>
</dbReference>
<dbReference type="Proteomes" id="UP000004816">
    <property type="component" value="Unassembled WGS sequence"/>
</dbReference>
<dbReference type="InterPro" id="IPR029062">
    <property type="entry name" value="Class_I_gatase-like"/>
</dbReference>
<dbReference type="GO" id="GO:0006355">
    <property type="term" value="P:regulation of DNA-templated transcription"/>
    <property type="evidence" value="ECO:0007669"/>
    <property type="project" value="TreeGrafter"/>
</dbReference>
<dbReference type="Pfam" id="PF01965">
    <property type="entry name" value="DJ-1_PfpI"/>
    <property type="match status" value="1"/>
</dbReference>
<gene>
    <name evidence="2" type="ORF">HMPREF9336_01031</name>
</gene>
<dbReference type="InterPro" id="IPR002818">
    <property type="entry name" value="DJ-1/PfpI"/>
</dbReference>
<dbReference type="AlphaFoldDB" id="E5XNK2"/>
<evidence type="ECO:0000259" key="1">
    <source>
        <dbReference type="Pfam" id="PF01965"/>
    </source>
</evidence>
<sequence>MQIVFVVYPGMTALDMIGPYEVLRALPDAEVRFVWHEPGPIVTDSGVLLFGATHSFAETSRPDIVLVPGSGTSTASTARDEALLAWLREVHETTRWTLSVCSGSVILAAAGLLRGKKATSHWRALDLLRPFGASPQPHSRIVSAGKITTAAGVSAGMDLALFMVGEIAGPGYAKALQLALEYDPQPPFDSGHMSKASLKTKTQAHAIMAKHGMFKPAEMAAGTRLLWDAALMRVRQGRRPAPPAPPSGRAQPILTTLDGFERARRASSRLTPAERHRLPSTVGTCQAAKILAPSERSGRARGTCVLCHERESVSASVWPLTARVSSDCGEKPGERLELVEHETSGHP</sequence>
<dbReference type="CDD" id="cd03139">
    <property type="entry name" value="GATase1_PfpI_2"/>
    <property type="match status" value="1"/>
</dbReference>
<dbReference type="HOGENOM" id="CLU_000445_44_1_11"/>
<reference evidence="2 3" key="1">
    <citation type="journal article" date="2011" name="Stand. Genomic Sci.">
        <title>High quality draft genome sequence of Segniliparus rugosus CDC 945(T)= (ATCC BAA-974(T)).</title>
        <authorList>
            <person name="Earl A.M."/>
            <person name="Desjardins C.A."/>
            <person name="Fitzgerald M.G."/>
            <person name="Arachchi H.M."/>
            <person name="Zeng Q."/>
            <person name="Mehta T."/>
            <person name="Griggs A."/>
            <person name="Birren B.W."/>
            <person name="Toney N.C."/>
            <person name="Carr J."/>
            <person name="Posey J."/>
            <person name="Butler W.R."/>
        </authorList>
    </citation>
    <scope>NUCLEOTIDE SEQUENCE [LARGE SCALE GENOMIC DNA]</scope>
    <source>
        <strain evidence="3">ATCC BAA-974 / DSM 45345 / CCUG 50838 / CIP 108380 / JCM 13579 / CDC 945</strain>
    </source>
</reference>
<feature type="domain" description="DJ-1/PfpI" evidence="1">
    <location>
        <begin position="2"/>
        <end position="162"/>
    </location>
</feature>
<name>E5XNK2_SEGRC</name>